<evidence type="ECO:0000313" key="2">
    <source>
        <dbReference type="Proteomes" id="UP000499080"/>
    </source>
</evidence>
<accession>A0A4Y1ZYH6</accession>
<comment type="caution">
    <text evidence="1">The sequence shown here is derived from an EMBL/GenBank/DDBJ whole genome shotgun (WGS) entry which is preliminary data.</text>
</comment>
<gene>
    <name evidence="1" type="ORF">AVEN_115378_1</name>
</gene>
<keyword evidence="2" id="KW-1185">Reference proteome</keyword>
<protein>
    <recommendedName>
        <fullName evidence="3">HAT C-terminal dimerisation domain-containing protein</fullName>
    </recommendedName>
</protein>
<organism evidence="1 2">
    <name type="scientific">Araneus ventricosus</name>
    <name type="common">Orbweaver spider</name>
    <name type="synonym">Epeira ventricosa</name>
    <dbReference type="NCBI Taxonomy" id="182803"/>
    <lineage>
        <taxon>Eukaryota</taxon>
        <taxon>Metazoa</taxon>
        <taxon>Ecdysozoa</taxon>
        <taxon>Arthropoda</taxon>
        <taxon>Chelicerata</taxon>
        <taxon>Arachnida</taxon>
        <taxon>Araneae</taxon>
        <taxon>Araneomorphae</taxon>
        <taxon>Entelegynae</taxon>
        <taxon>Araneoidea</taxon>
        <taxon>Araneidae</taxon>
        <taxon>Araneus</taxon>
    </lineage>
</organism>
<evidence type="ECO:0000313" key="1">
    <source>
        <dbReference type="EMBL" id="GBL72460.1"/>
    </source>
</evidence>
<dbReference type="AlphaFoldDB" id="A0A4Y1ZYH6"/>
<reference evidence="1 2" key="1">
    <citation type="journal article" date="2019" name="Sci. Rep.">
        <title>Orb-weaving spider Araneus ventricosus genome elucidates the spidroin gene catalogue.</title>
        <authorList>
            <person name="Kono N."/>
            <person name="Nakamura H."/>
            <person name="Ohtoshi R."/>
            <person name="Moran D.A.P."/>
            <person name="Shinohara A."/>
            <person name="Yoshida Y."/>
            <person name="Fujiwara M."/>
            <person name="Mori M."/>
            <person name="Tomita M."/>
            <person name="Arakawa K."/>
        </authorList>
    </citation>
    <scope>NUCLEOTIDE SEQUENCE [LARGE SCALE GENOMIC DNA]</scope>
</reference>
<dbReference type="Proteomes" id="UP000499080">
    <property type="component" value="Unassembled WGS sequence"/>
</dbReference>
<proteinExistence type="predicted"/>
<name>A0A4Y1ZYH6_ARAVE</name>
<dbReference type="EMBL" id="BGPR01000001">
    <property type="protein sequence ID" value="GBL72460.1"/>
    <property type="molecule type" value="Genomic_DNA"/>
</dbReference>
<evidence type="ECO:0008006" key="3">
    <source>
        <dbReference type="Google" id="ProtNLM"/>
    </source>
</evidence>
<sequence length="106" mass="12263">MIYSRTFLKSWNFPCAACMSSPAERIFSMMGSIWTVERGRLLVPVVKKLLIIKANSILTCPEFYEKIITPKKFLHRIISFENFLLKEIGKGYEKVDEPPYPGTRSN</sequence>